<feature type="domain" description="GyrI-like small molecule binding" evidence="1">
    <location>
        <begin position="8"/>
        <end position="153"/>
    </location>
</feature>
<dbReference type="STRING" id="46914.JP75_07245"/>
<dbReference type="Proteomes" id="UP000028981">
    <property type="component" value="Unassembled WGS sequence"/>
</dbReference>
<accession>A0A087M4N6</accession>
<protein>
    <recommendedName>
        <fullName evidence="1">GyrI-like small molecule binding domain-containing protein</fullName>
    </recommendedName>
</protein>
<proteinExistence type="predicted"/>
<evidence type="ECO:0000313" key="3">
    <source>
        <dbReference type="Proteomes" id="UP000028981"/>
    </source>
</evidence>
<dbReference type="Gene3D" id="3.20.80.10">
    <property type="entry name" value="Regulatory factor, effector binding domain"/>
    <property type="match status" value="1"/>
</dbReference>
<dbReference type="RefSeq" id="WP_035080953.1">
    <property type="nucleotide sequence ID" value="NZ_JQGC01000005.1"/>
</dbReference>
<dbReference type="InterPro" id="IPR011256">
    <property type="entry name" value="Reg_factor_effector_dom_sf"/>
</dbReference>
<evidence type="ECO:0000259" key="1">
    <source>
        <dbReference type="Pfam" id="PF06445"/>
    </source>
</evidence>
<dbReference type="AlphaFoldDB" id="A0A087M4N6"/>
<dbReference type="OrthoDB" id="64208at2"/>
<reference evidence="2 3" key="1">
    <citation type="submission" date="2014-08" db="EMBL/GenBank/DDBJ databases">
        <authorList>
            <person name="Hassan Y.I."/>
            <person name="Lepp D."/>
            <person name="Zhou T."/>
        </authorList>
    </citation>
    <scope>NUCLEOTIDE SEQUENCE [LARGE SCALE GENOMIC DNA]</scope>
    <source>
        <strain evidence="2 3">IFO13584</strain>
    </source>
</reference>
<dbReference type="SUPFAM" id="SSF55136">
    <property type="entry name" value="Probable bacterial effector-binding domain"/>
    <property type="match status" value="1"/>
</dbReference>
<name>A0A087M4N6_9HYPH</name>
<comment type="caution">
    <text evidence="2">The sequence shown here is derived from an EMBL/GenBank/DDBJ whole genome shotgun (WGS) entry which is preliminary data.</text>
</comment>
<gene>
    <name evidence="2" type="ORF">JP75_07245</name>
</gene>
<dbReference type="InterPro" id="IPR029442">
    <property type="entry name" value="GyrI-like"/>
</dbReference>
<dbReference type="EMBL" id="JQGC01000005">
    <property type="protein sequence ID" value="KFL31839.1"/>
    <property type="molecule type" value="Genomic_DNA"/>
</dbReference>
<dbReference type="Pfam" id="PF06445">
    <property type="entry name" value="GyrI-like"/>
    <property type="match status" value="1"/>
</dbReference>
<evidence type="ECO:0000313" key="2">
    <source>
        <dbReference type="EMBL" id="KFL31839.1"/>
    </source>
</evidence>
<keyword evidence="3" id="KW-1185">Reference proteome</keyword>
<sequence>MLTLPKTEKRKAQPYIYVPFTVTMRQMQKPAREGFPQLFAHLEKHGLKPAGAAFYNYRRINMEETLDVEAGIPVEALGPEEGQVKNGTLPSGNFLGLSWTGHPDKLITVTGMLIGWANLTQQKFDMEEKPDGDHFACRLEIYESDPAEVPDMEDWVTTLSFKLRD</sequence>
<organism evidence="2 3">
    <name type="scientific">Devosia riboflavina</name>
    <dbReference type="NCBI Taxonomy" id="46914"/>
    <lineage>
        <taxon>Bacteria</taxon>
        <taxon>Pseudomonadati</taxon>
        <taxon>Pseudomonadota</taxon>
        <taxon>Alphaproteobacteria</taxon>
        <taxon>Hyphomicrobiales</taxon>
        <taxon>Devosiaceae</taxon>
        <taxon>Devosia</taxon>
    </lineage>
</organism>